<reference evidence="3" key="1">
    <citation type="submission" date="2022-07" db="EMBL/GenBank/DDBJ databases">
        <title>Phylogenomic reconstructions and comparative analyses of Kickxellomycotina fungi.</title>
        <authorList>
            <person name="Reynolds N.K."/>
            <person name="Stajich J.E."/>
            <person name="Barry K."/>
            <person name="Grigoriev I.V."/>
            <person name="Crous P."/>
            <person name="Smith M.E."/>
        </authorList>
    </citation>
    <scope>NUCLEOTIDE SEQUENCE</scope>
    <source>
        <strain evidence="3">RSA 861</strain>
    </source>
</reference>
<comment type="caution">
    <text evidence="3">The sequence shown here is derived from an EMBL/GenBank/DDBJ whole genome shotgun (WGS) entry which is preliminary data.</text>
</comment>
<dbReference type="SUPFAM" id="SSF53474">
    <property type="entry name" value="alpha/beta-Hydrolases"/>
    <property type="match status" value="1"/>
</dbReference>
<dbReference type="Proteomes" id="UP001150569">
    <property type="component" value="Unassembled WGS sequence"/>
</dbReference>
<feature type="domain" description="Fungal lipase-type" evidence="2">
    <location>
        <begin position="93"/>
        <end position="228"/>
    </location>
</feature>
<keyword evidence="1" id="KW-0732">Signal</keyword>
<organism evidence="3 4">
    <name type="scientific">Tieghemiomyces parasiticus</name>
    <dbReference type="NCBI Taxonomy" id="78921"/>
    <lineage>
        <taxon>Eukaryota</taxon>
        <taxon>Fungi</taxon>
        <taxon>Fungi incertae sedis</taxon>
        <taxon>Zoopagomycota</taxon>
        <taxon>Kickxellomycotina</taxon>
        <taxon>Dimargaritomycetes</taxon>
        <taxon>Dimargaritales</taxon>
        <taxon>Dimargaritaceae</taxon>
        <taxon>Tieghemiomyces</taxon>
    </lineage>
</organism>
<dbReference type="OrthoDB" id="426718at2759"/>
<dbReference type="EMBL" id="JANBPT010000211">
    <property type="protein sequence ID" value="KAJ1925714.1"/>
    <property type="molecule type" value="Genomic_DNA"/>
</dbReference>
<evidence type="ECO:0000259" key="2">
    <source>
        <dbReference type="Pfam" id="PF01764"/>
    </source>
</evidence>
<evidence type="ECO:0000256" key="1">
    <source>
        <dbReference type="SAM" id="SignalP"/>
    </source>
</evidence>
<dbReference type="PANTHER" id="PTHR45856">
    <property type="entry name" value="ALPHA/BETA-HYDROLASES SUPERFAMILY PROTEIN"/>
    <property type="match status" value="1"/>
</dbReference>
<evidence type="ECO:0000313" key="4">
    <source>
        <dbReference type="Proteomes" id="UP001150569"/>
    </source>
</evidence>
<dbReference type="InterPro" id="IPR051218">
    <property type="entry name" value="Sec_MonoDiacylglyc_Lipase"/>
</dbReference>
<dbReference type="InterPro" id="IPR002921">
    <property type="entry name" value="Fungal_lipase-type"/>
</dbReference>
<dbReference type="Gene3D" id="3.40.50.1820">
    <property type="entry name" value="alpha/beta hydrolase"/>
    <property type="match status" value="1"/>
</dbReference>
<feature type="chain" id="PRO_5040836186" description="Fungal lipase-type domain-containing protein" evidence="1">
    <location>
        <begin position="23"/>
        <end position="286"/>
    </location>
</feature>
<proteinExistence type="predicted"/>
<protein>
    <recommendedName>
        <fullName evidence="2">Fungal lipase-type domain-containing protein</fullName>
    </recommendedName>
</protein>
<dbReference type="AlphaFoldDB" id="A0A9W8A8G6"/>
<accession>A0A9W8A8G6</accession>
<dbReference type="Pfam" id="PF01764">
    <property type="entry name" value="Lipase_3"/>
    <property type="match status" value="1"/>
</dbReference>
<dbReference type="GO" id="GO:0006629">
    <property type="term" value="P:lipid metabolic process"/>
    <property type="evidence" value="ECO:0007669"/>
    <property type="project" value="InterPro"/>
</dbReference>
<sequence length="286" mass="31979">MRLLFSTLGACALLAFASLATAKVFTTSVVPQDRIDVLKVYAILAGISYETLTSWDCASCAFFADTQLADYFQSSKNRTFGYVAVNNPLKQVVVAFRGTDNAEQYLTDINLILKKWPDSVEDSKVHDGFLDSYQDVADNLYELAAKELANNPKYNLTIIGHSLGGGVASLAGVDFAMRNKTLVSIMRVVTFGKPRVGNQEYVEYYNSLNITTDRVVNKNDIVPHLPGNFLGYHHETGEKWIKFESNGNLTLSCPQVDNKSNPDCSKSVRVRDYSREQHHWAWNIQL</sequence>
<keyword evidence="4" id="KW-1185">Reference proteome</keyword>
<name>A0A9W8A8G6_9FUNG</name>
<gene>
    <name evidence="3" type="ORF">IWQ60_004390</name>
</gene>
<dbReference type="InterPro" id="IPR029058">
    <property type="entry name" value="AB_hydrolase_fold"/>
</dbReference>
<feature type="signal peptide" evidence="1">
    <location>
        <begin position="1"/>
        <end position="22"/>
    </location>
</feature>
<dbReference type="PANTHER" id="PTHR45856:SF24">
    <property type="entry name" value="FUNGAL LIPASE-LIKE DOMAIN-CONTAINING PROTEIN"/>
    <property type="match status" value="1"/>
</dbReference>
<evidence type="ECO:0000313" key="3">
    <source>
        <dbReference type="EMBL" id="KAJ1925714.1"/>
    </source>
</evidence>
<dbReference type="CDD" id="cd00519">
    <property type="entry name" value="Lipase_3"/>
    <property type="match status" value="1"/>
</dbReference>